<name>A0AAE9YDH7_9ACTN</name>
<dbReference type="InterPro" id="IPR018721">
    <property type="entry name" value="DUF2252"/>
</dbReference>
<dbReference type="PANTHER" id="PTHR39441">
    <property type="entry name" value="DUF2252 DOMAIN-CONTAINING PROTEIN"/>
    <property type="match status" value="1"/>
</dbReference>
<evidence type="ECO:0000256" key="1">
    <source>
        <dbReference type="SAM" id="MobiDB-lite"/>
    </source>
</evidence>
<dbReference type="KEGG" id="ima:PO878_20095"/>
<feature type="region of interest" description="Disordered" evidence="1">
    <location>
        <begin position="1"/>
        <end position="23"/>
    </location>
</feature>
<dbReference type="Pfam" id="PF10009">
    <property type="entry name" value="DUF2252"/>
    <property type="match status" value="1"/>
</dbReference>
<evidence type="ECO:0000313" key="2">
    <source>
        <dbReference type="EMBL" id="WCO66797.1"/>
    </source>
</evidence>
<dbReference type="Proteomes" id="UP001216390">
    <property type="component" value="Chromosome"/>
</dbReference>
<dbReference type="PANTHER" id="PTHR39441:SF1">
    <property type="entry name" value="DUF2252 DOMAIN-CONTAINING PROTEIN"/>
    <property type="match status" value="1"/>
</dbReference>
<sequence>MSAVAAPPPPPAPDDLAARAQAGRDVRARLPRSSLGRWEASPSRRDPVAILADQEASRVPELVPVRHERMAASPFAFFRGAAAVFAADLASRDHTGLTVQLCGDAHLANFGAFASPERTLVFDLNDFDETLPGPFEWDLARLAASVEVAARANGHDPEEREATQQVLTRSYATAMAELAGTGHLDVWYSRLSLDEAVSSLDAVASPAVRARVQRALRKARGKDNLRAFDKLITTVDGEPRFVSDPPLLVRAEELLPGMEHVDQKAFVAHALEAYGRTLSPERRILLHRYRFVDLARKVVGVGSVGTRCWVALLMGRDETDPLLLQVKEAEASVLEAHLGPSACAQHGQRVVEGQKLVQSASDVLLGWERLETPDGATHDFYFRQLWDWKGSAAVDDMDPTLLGGYAHMCGRTLARAHARTGDPVAISAYVGRGGSMARAMARFASDYADQNARDHADFVARVTGAPPAA</sequence>
<reference evidence="2" key="1">
    <citation type="submission" date="2023-01" db="EMBL/GenBank/DDBJ databases">
        <title>The diversity of Class Acidimicrobiia in South China Sea sediment environments and the proposal of Iamia marina sp. nov., a novel species of the genus Iamia.</title>
        <authorList>
            <person name="He Y."/>
            <person name="Tian X."/>
        </authorList>
    </citation>
    <scope>NUCLEOTIDE SEQUENCE</scope>
    <source>
        <strain evidence="2">DSM 19957</strain>
    </source>
</reference>
<dbReference type="EMBL" id="CP116942">
    <property type="protein sequence ID" value="WCO66797.1"/>
    <property type="molecule type" value="Genomic_DNA"/>
</dbReference>
<accession>A0AAE9YDH7</accession>
<proteinExistence type="predicted"/>
<dbReference type="RefSeq" id="WP_272736319.1">
    <property type="nucleotide sequence ID" value="NZ_CP116942.1"/>
</dbReference>
<organism evidence="2 3">
    <name type="scientific">Iamia majanohamensis</name>
    <dbReference type="NCBI Taxonomy" id="467976"/>
    <lineage>
        <taxon>Bacteria</taxon>
        <taxon>Bacillati</taxon>
        <taxon>Actinomycetota</taxon>
        <taxon>Acidimicrobiia</taxon>
        <taxon>Acidimicrobiales</taxon>
        <taxon>Iamiaceae</taxon>
        <taxon>Iamia</taxon>
    </lineage>
</organism>
<dbReference type="AlphaFoldDB" id="A0AAE9YDH7"/>
<evidence type="ECO:0000313" key="3">
    <source>
        <dbReference type="Proteomes" id="UP001216390"/>
    </source>
</evidence>
<keyword evidence="3" id="KW-1185">Reference proteome</keyword>
<feature type="compositionally biased region" description="Pro residues" evidence="1">
    <location>
        <begin position="1"/>
        <end position="13"/>
    </location>
</feature>
<gene>
    <name evidence="2" type="ORF">PO878_20095</name>
</gene>
<protein>
    <submittedName>
        <fullName evidence="2">DUF2252 domain-containing protein</fullName>
    </submittedName>
</protein>